<name>A0AAD7E2E6_9AGAR</name>
<feature type="compositionally biased region" description="Polar residues" evidence="1">
    <location>
        <begin position="34"/>
        <end position="45"/>
    </location>
</feature>
<reference evidence="2" key="1">
    <citation type="submission" date="2023-03" db="EMBL/GenBank/DDBJ databases">
        <title>Massive genome expansion in bonnet fungi (Mycena s.s.) driven by repeated elements and novel gene families across ecological guilds.</title>
        <authorList>
            <consortium name="Lawrence Berkeley National Laboratory"/>
            <person name="Harder C.B."/>
            <person name="Miyauchi S."/>
            <person name="Viragh M."/>
            <person name="Kuo A."/>
            <person name="Thoen E."/>
            <person name="Andreopoulos B."/>
            <person name="Lu D."/>
            <person name="Skrede I."/>
            <person name="Drula E."/>
            <person name="Henrissat B."/>
            <person name="Morin E."/>
            <person name="Kohler A."/>
            <person name="Barry K."/>
            <person name="LaButti K."/>
            <person name="Morin E."/>
            <person name="Salamov A."/>
            <person name="Lipzen A."/>
            <person name="Mereny Z."/>
            <person name="Hegedus B."/>
            <person name="Baldrian P."/>
            <person name="Stursova M."/>
            <person name="Weitz H."/>
            <person name="Taylor A."/>
            <person name="Grigoriev I.V."/>
            <person name="Nagy L.G."/>
            <person name="Martin F."/>
            <person name="Kauserud H."/>
        </authorList>
    </citation>
    <scope>NUCLEOTIDE SEQUENCE</scope>
    <source>
        <strain evidence="2">CBHHK182m</strain>
    </source>
</reference>
<feature type="region of interest" description="Disordered" evidence="1">
    <location>
        <begin position="1"/>
        <end position="45"/>
    </location>
</feature>
<dbReference type="EMBL" id="JARKIB010000501">
    <property type="protein sequence ID" value="KAJ7703446.1"/>
    <property type="molecule type" value="Genomic_DNA"/>
</dbReference>
<evidence type="ECO:0000313" key="3">
    <source>
        <dbReference type="Proteomes" id="UP001215598"/>
    </source>
</evidence>
<protein>
    <submittedName>
        <fullName evidence="2">Uncharacterized protein</fullName>
    </submittedName>
</protein>
<gene>
    <name evidence="2" type="ORF">B0H16DRAFT_1482881</name>
</gene>
<evidence type="ECO:0000313" key="2">
    <source>
        <dbReference type="EMBL" id="KAJ7703446.1"/>
    </source>
</evidence>
<evidence type="ECO:0000256" key="1">
    <source>
        <dbReference type="SAM" id="MobiDB-lite"/>
    </source>
</evidence>
<accession>A0AAD7E2E6</accession>
<proteinExistence type="predicted"/>
<dbReference type="Proteomes" id="UP001215598">
    <property type="component" value="Unassembled WGS sequence"/>
</dbReference>
<comment type="caution">
    <text evidence="2">The sequence shown here is derived from an EMBL/GenBank/DDBJ whole genome shotgun (WGS) entry which is preliminary data.</text>
</comment>
<organism evidence="2 3">
    <name type="scientific">Mycena metata</name>
    <dbReference type="NCBI Taxonomy" id="1033252"/>
    <lineage>
        <taxon>Eukaryota</taxon>
        <taxon>Fungi</taxon>
        <taxon>Dikarya</taxon>
        <taxon>Basidiomycota</taxon>
        <taxon>Agaricomycotina</taxon>
        <taxon>Agaricomycetes</taxon>
        <taxon>Agaricomycetidae</taxon>
        <taxon>Agaricales</taxon>
        <taxon>Marasmiineae</taxon>
        <taxon>Mycenaceae</taxon>
        <taxon>Mycena</taxon>
    </lineage>
</organism>
<dbReference type="AlphaFoldDB" id="A0AAD7E2E6"/>
<sequence>MRMVMRASGGDSERDGESDDTAYGVRRREGRLNGASTPTATPSPCANSAQAALVRESEIWEWGECAVHVPSCPRILVPSSPLSISRNSRPNFSEVFHSACFSQWKGARRDAIRRSRGNTRCCRPNYPWASAGAWCKADMGSIGSDKGYGFGVSCRLAGLQKILDVRQSIREEKQSKASAEDGEKRVVGAAEKKRVEARAN</sequence>
<keyword evidence="3" id="KW-1185">Reference proteome</keyword>